<dbReference type="NCBIfam" id="NF041061">
    <property type="entry name" value="DpdD"/>
    <property type="match status" value="1"/>
</dbReference>
<protein>
    <submittedName>
        <fullName evidence="1">Protein DpdD</fullName>
    </submittedName>
</protein>
<keyword evidence="2" id="KW-1185">Reference proteome</keyword>
<proteinExistence type="predicted"/>
<sequence>MDVALFLQRWFGDGNDSNLPPDWQGRPDFAKLRAFLEDLEVASERPIFLPRINGSTRHVYAVAFKAPQSRRLVESLAAFVGPSYSHFDPVPAVLRRDDPLEGALLDLGAQAVWRLSVPASTWQQAWAALSMLRANWISRPWRESDDPMPIGRLLRDFRLALVAGDAELSARHLEQIAASGGLDAANVAFLKIRRLDAIGSRVRALDLPEVDDVLRMRLPSGVRQILLAAVHDRYLQEASVRLDTEAAVEALREHAQYLALRSGPRVVHQAQALATLLVLDRLYPTAIPHQVGPDLHDDPWLAALTGTLAPHVQAADAAQPDIAALLDEARYEEAWRALDAMEDGPVRDRFAVRCCLDINDPERTRAVVERLSRRDGSYLASVLPHAWLREAWRRHAQDCAGYATAPSGWITMLQQAAAAALLPAVLVGLEDLTSAWPDPARHDGDIADALAACPLDGPGLSQVLDVLPILLQRIEAGEAPKTTGTVLHLLMLSEEYSAATLSALSHALRLFLAAAPDPGTYREALGALADMSARLVQARTADTVLDLVDLIAAGPEIDPAARITGCQEFLTRLRAFAGRLDAAQLVLATTLSDELHTGIAWPTTSNAGPQASERRARITTTVLLYSLQDHVLARVNSALDRLFPRITVHLSRELAGNSRLRDQARASDVVVIATARASHAATTFIEQHTTGDVVYPRGAGSGTMLDAAVEALMRDKVDRLDAG</sequence>
<dbReference type="Proteomes" id="UP001597114">
    <property type="component" value="Unassembled WGS sequence"/>
</dbReference>
<gene>
    <name evidence="1" type="primary">dpdD</name>
    <name evidence="1" type="ORF">ACFSJD_15415</name>
</gene>
<dbReference type="EMBL" id="JBHUCO010000015">
    <property type="protein sequence ID" value="MFD1518884.1"/>
    <property type="molecule type" value="Genomic_DNA"/>
</dbReference>
<reference evidence="2" key="1">
    <citation type="journal article" date="2019" name="Int. J. Syst. Evol. Microbiol.">
        <title>The Global Catalogue of Microorganisms (GCM) 10K type strain sequencing project: providing services to taxonomists for standard genome sequencing and annotation.</title>
        <authorList>
            <consortium name="The Broad Institute Genomics Platform"/>
            <consortium name="The Broad Institute Genome Sequencing Center for Infectious Disease"/>
            <person name="Wu L."/>
            <person name="Ma J."/>
        </authorList>
    </citation>
    <scope>NUCLEOTIDE SEQUENCE [LARGE SCALE GENOMIC DNA]</scope>
    <source>
        <strain evidence="2">CCM 7043</strain>
    </source>
</reference>
<accession>A0ABW4ETJ4</accession>
<comment type="caution">
    <text evidence="1">The sequence shown here is derived from an EMBL/GenBank/DDBJ whole genome shotgun (WGS) entry which is preliminary data.</text>
</comment>
<evidence type="ECO:0000313" key="1">
    <source>
        <dbReference type="EMBL" id="MFD1518884.1"/>
    </source>
</evidence>
<evidence type="ECO:0000313" key="2">
    <source>
        <dbReference type="Proteomes" id="UP001597114"/>
    </source>
</evidence>
<organism evidence="1 2">
    <name type="scientific">Pseudonocardia yunnanensis</name>
    <dbReference type="NCBI Taxonomy" id="58107"/>
    <lineage>
        <taxon>Bacteria</taxon>
        <taxon>Bacillati</taxon>
        <taxon>Actinomycetota</taxon>
        <taxon>Actinomycetes</taxon>
        <taxon>Pseudonocardiales</taxon>
        <taxon>Pseudonocardiaceae</taxon>
        <taxon>Pseudonocardia</taxon>
    </lineage>
</organism>
<dbReference type="RefSeq" id="WP_344718153.1">
    <property type="nucleotide sequence ID" value="NZ_BAAAUS010000001.1"/>
</dbReference>
<name>A0ABW4ETJ4_9PSEU</name>
<dbReference type="InterPro" id="IPR049807">
    <property type="entry name" value="DpdD-like"/>
</dbReference>